<evidence type="ECO:0000256" key="4">
    <source>
        <dbReference type="ARBA" id="ARBA00022692"/>
    </source>
</evidence>
<dbReference type="InterPro" id="IPR005665">
    <property type="entry name" value="SecF_bac"/>
</dbReference>
<evidence type="ECO:0000259" key="12">
    <source>
        <dbReference type="Pfam" id="PF02355"/>
    </source>
</evidence>
<feature type="transmembrane region" description="Helical" evidence="9">
    <location>
        <begin position="526"/>
        <end position="548"/>
    </location>
</feature>
<dbReference type="AlphaFoldDB" id="A0A286RCY2"/>
<evidence type="ECO:0000256" key="1">
    <source>
        <dbReference type="ARBA" id="ARBA00004651"/>
    </source>
</evidence>
<feature type="compositionally biased region" description="Low complexity" evidence="11">
    <location>
        <begin position="91"/>
        <end position="123"/>
    </location>
</feature>
<gene>
    <name evidence="9" type="primary">secD</name>
    <name evidence="10" type="synonym">secF</name>
    <name evidence="15" type="ORF">THTE_1212</name>
</gene>
<reference evidence="15 16" key="1">
    <citation type="journal article" name="Front. Microbiol.">
        <title>Sugar Metabolism of the First Thermophilic Planctomycete Thermogutta terrifontis: Comparative Genomic and Transcriptomic Approaches.</title>
        <authorList>
            <person name="Elcheninov A.G."/>
            <person name="Menzel P."/>
            <person name="Gudbergsdottir S.R."/>
            <person name="Slesarev A.I."/>
            <person name="Kadnikov V.V."/>
            <person name="Krogh A."/>
            <person name="Bonch-Osmolovskaya E.A."/>
            <person name="Peng X."/>
            <person name="Kublanov I.V."/>
        </authorList>
    </citation>
    <scope>NUCLEOTIDE SEQUENCE [LARGE SCALE GENOMIC DNA]</scope>
    <source>
        <strain evidence="15 16">R1</strain>
    </source>
</reference>
<dbReference type="GO" id="GO:0006605">
    <property type="term" value="P:protein targeting"/>
    <property type="evidence" value="ECO:0007669"/>
    <property type="project" value="UniProtKB-UniRule"/>
</dbReference>
<dbReference type="Pfam" id="PF02355">
    <property type="entry name" value="SecD_SecF_C"/>
    <property type="match status" value="2"/>
</dbReference>
<sequence length="1175" mass="127627">MERRSTRCRFGWIVGIASALVFAAVVGGGSFTAITPLAMAVEAVADSASQPSPVAQAAPPKTEAPAQSEKATSQAPAPVAKPDQEQPNAPPATAGAGTQPQATGQAETAPPAPASPQQATKAPAEGKESQPGQPPSQQPKAASPTFLSRVLNIVTYLVFLFIIFGVPVIVAYFLCEWWRAREYFGRISFILFTIVLAVVILLTRWPPKLGIDLSGGVIMVYEIEGAVRQPGARAQGATDQIDMDQLIAALNRRVNPSGVKEVTIRRFGPQQIEIIVPEVDEEEVAQLERVISSVGTLEFRILANMRDHRRLIERALTLPPDEHELYDDRGNLLAWWVPVAKGQEEAIGNFGEIAVRKGRYRNEDWLEILVVKDRYNVTGADLFRVREGVDEQMQPCVEFILKAGSAQQRFGALTSDNRPDPTTGFTRRLGIILDGYLYSAPQIRSPIFDRGQITGIPSREEVQALIQVLQAGSLPAVLSPTPVSRLVTGPQLGRDIIRQSVIAMILAAIIVFAFMIAYYRFAGVVACLAVILNLLMLVALMILLKAAFTLPGLAGLTLTVGMAVDANVLIYERIREELSRKATLRMAIRNGFEKAMSAIIDSNLTTILTAVVLYFVGTDQVRGFAVTLFLGLVLNLYTAVFIARVIFEIGERRRWIKKLSMMQVIGATNFDFMGVKNYCIAGSAALILLGLVALGMRGQGVLDIDFTGGVAVEVLFNKPKDIAEVRNRLSELRDLAVSDVRIEGEEPGRRYMINTSSPPGMEAEEYLKQVKQKITQVFGDELVHYRVDIEPITQTSFWRDTPGTHLAAGPLSGWPSAIAGLLWGENAPSQAPPQTGNAPASSAQETAAPPSAPATSSAPSQPSESTGAPGTTADHGEKSSTPAKTGAQRFPTRVLLKFEHKLNYETLEGLVKNVLAKLPEPDRDADFELYNEHYRRGDTTGYNQWELRLTLPPEKGMQVAQQVKAELEKTVYFPSSNTIGGKVAGSTRIRALYALVLSVAGMIIYLWVRFTRVSFGVAAAIALVHDVLITVGMIALSAYVANLLSFLLIDEFKIGLAVLAALLTIIGYSVNDTIIIFDRIREVKGKTPFLTPQIINTSVNQTLSRTLITSLTTLFVIVVLYIGGGAGIHAFSFTLLVGVITGTYSSIFIASPILLWLSPRPTGPASQVRSLQYVS</sequence>
<keyword evidence="4 9" id="KW-0812">Transmembrane</keyword>
<dbReference type="Gene3D" id="1.20.1640.10">
    <property type="entry name" value="Multidrug efflux transporter AcrB transmembrane domain"/>
    <property type="match status" value="2"/>
</dbReference>
<dbReference type="Gene3D" id="3.30.70.3220">
    <property type="match status" value="1"/>
</dbReference>
<dbReference type="GO" id="GO:0065002">
    <property type="term" value="P:intracellular protein transmembrane transport"/>
    <property type="evidence" value="ECO:0007669"/>
    <property type="project" value="UniProtKB-UniRule"/>
</dbReference>
<dbReference type="InterPro" id="IPR022645">
    <property type="entry name" value="SecD/SecF_bac"/>
</dbReference>
<evidence type="ECO:0000256" key="2">
    <source>
        <dbReference type="ARBA" id="ARBA00022448"/>
    </source>
</evidence>
<dbReference type="EMBL" id="CP018477">
    <property type="protein sequence ID" value="ASV73814.1"/>
    <property type="molecule type" value="Genomic_DNA"/>
</dbReference>
<evidence type="ECO:0000256" key="6">
    <source>
        <dbReference type="ARBA" id="ARBA00022989"/>
    </source>
</evidence>
<proteinExistence type="inferred from homology"/>
<dbReference type="Proteomes" id="UP000215086">
    <property type="component" value="Chromosome"/>
</dbReference>
<evidence type="ECO:0000259" key="14">
    <source>
        <dbReference type="Pfam" id="PF22599"/>
    </source>
</evidence>
<dbReference type="SUPFAM" id="SSF82866">
    <property type="entry name" value="Multidrug efflux transporter AcrB transmembrane domain"/>
    <property type="match status" value="2"/>
</dbReference>
<dbReference type="GO" id="GO:0015450">
    <property type="term" value="F:protein-transporting ATPase activity"/>
    <property type="evidence" value="ECO:0007669"/>
    <property type="project" value="InterPro"/>
</dbReference>
<keyword evidence="2 9" id="KW-0813">Transport</keyword>
<keyword evidence="16" id="KW-1185">Reference proteome</keyword>
<feature type="transmembrane region" description="Helical" evidence="9">
    <location>
        <begin position="1015"/>
        <end position="1040"/>
    </location>
</feature>
<dbReference type="RefSeq" id="WP_095414310.1">
    <property type="nucleotide sequence ID" value="NZ_CP018477.1"/>
</dbReference>
<keyword evidence="6 9" id="KW-1133">Transmembrane helix</keyword>
<feature type="transmembrane region" description="Helical" evidence="9">
    <location>
        <begin position="153"/>
        <end position="175"/>
    </location>
</feature>
<evidence type="ECO:0000256" key="5">
    <source>
        <dbReference type="ARBA" id="ARBA00022927"/>
    </source>
</evidence>
<dbReference type="InterPro" id="IPR048631">
    <property type="entry name" value="SecD_1st"/>
</dbReference>
<evidence type="ECO:0000256" key="3">
    <source>
        <dbReference type="ARBA" id="ARBA00022475"/>
    </source>
</evidence>
<evidence type="ECO:0000256" key="7">
    <source>
        <dbReference type="ARBA" id="ARBA00023010"/>
    </source>
</evidence>
<feature type="transmembrane region" description="Helical" evidence="9">
    <location>
        <begin position="187"/>
        <end position="205"/>
    </location>
</feature>
<organism evidence="15 16">
    <name type="scientific">Thermogutta terrifontis</name>
    <dbReference type="NCBI Taxonomy" id="1331910"/>
    <lineage>
        <taxon>Bacteria</taxon>
        <taxon>Pseudomonadati</taxon>
        <taxon>Planctomycetota</taxon>
        <taxon>Planctomycetia</taxon>
        <taxon>Pirellulales</taxon>
        <taxon>Thermoguttaceae</taxon>
        <taxon>Thermogutta</taxon>
    </lineage>
</organism>
<feature type="transmembrane region" description="Helical" evidence="9">
    <location>
        <begin position="991"/>
        <end position="1008"/>
    </location>
</feature>
<protein>
    <recommendedName>
        <fullName evidence="9 10">Multifunctional fusion protein</fullName>
    </recommendedName>
    <domain>
        <recommendedName>
            <fullName evidence="9">Protein translocase subunit SecD</fullName>
        </recommendedName>
    </domain>
    <domain>
        <recommendedName>
            <fullName evidence="10">Protein-export membrane protein SecF</fullName>
        </recommendedName>
    </domain>
</protein>
<keyword evidence="7 9" id="KW-0811">Translocation</keyword>
<dbReference type="HAMAP" id="MF_01463_B">
    <property type="entry name" value="SecD_B"/>
    <property type="match status" value="1"/>
</dbReference>
<dbReference type="Pfam" id="PF22599">
    <property type="entry name" value="SecDF_P1_head"/>
    <property type="match status" value="1"/>
</dbReference>
<dbReference type="PANTHER" id="PTHR30081:SF1">
    <property type="entry name" value="PROTEIN TRANSLOCASE SUBUNIT SECD"/>
    <property type="match status" value="1"/>
</dbReference>
<feature type="domain" description="SecDF P1 head subdomain" evidence="14">
    <location>
        <begin position="368"/>
        <end position="476"/>
    </location>
</feature>
<accession>A0A286RCY2</accession>
<feature type="domain" description="Protein translocase subunit SecDF P1" evidence="13">
    <location>
        <begin position="243"/>
        <end position="302"/>
    </location>
</feature>
<dbReference type="Pfam" id="PF21760">
    <property type="entry name" value="SecD_1st"/>
    <property type="match status" value="1"/>
</dbReference>
<evidence type="ECO:0000313" key="16">
    <source>
        <dbReference type="Proteomes" id="UP000215086"/>
    </source>
</evidence>
<feature type="compositionally biased region" description="Low complexity" evidence="11">
    <location>
        <begin position="51"/>
        <end position="60"/>
    </location>
</feature>
<feature type="transmembrane region" description="Helical" evidence="9">
    <location>
        <begin position="623"/>
        <end position="647"/>
    </location>
</feature>
<comment type="caution">
    <text evidence="9">Lacks conserved residue(s) required for the propagation of feature annotation.</text>
</comment>
<dbReference type="InterPro" id="IPR022646">
    <property type="entry name" value="SecD/SecF_CS"/>
</dbReference>
<dbReference type="InterPro" id="IPR054384">
    <property type="entry name" value="SecDF_P1_head"/>
</dbReference>
<feature type="compositionally biased region" description="Polar residues" evidence="11">
    <location>
        <begin position="827"/>
        <end position="837"/>
    </location>
</feature>
<feature type="domain" description="Protein export membrane protein SecD/SecF C-terminal" evidence="12">
    <location>
        <begin position="488"/>
        <end position="647"/>
    </location>
</feature>
<dbReference type="InterPro" id="IPR005791">
    <property type="entry name" value="SecD"/>
</dbReference>
<dbReference type="PANTHER" id="PTHR30081">
    <property type="entry name" value="PROTEIN-EXPORT MEMBRANE PROTEIN SEC"/>
    <property type="match status" value="1"/>
</dbReference>
<dbReference type="GO" id="GO:0005886">
    <property type="term" value="C:plasma membrane"/>
    <property type="evidence" value="ECO:0007669"/>
    <property type="project" value="UniProtKB-SubCell"/>
</dbReference>
<comment type="subcellular location">
    <subcellularLocation>
        <location evidence="1 9">Cell membrane</location>
        <topology evidence="1 9">Multi-pass membrane protein</topology>
    </subcellularLocation>
</comment>
<feature type="transmembrane region" description="Helical" evidence="9">
    <location>
        <begin position="1130"/>
        <end position="1157"/>
    </location>
</feature>
<feature type="transmembrane region" description="Helical" evidence="9">
    <location>
        <begin position="678"/>
        <end position="696"/>
    </location>
</feature>
<comment type="function">
    <text evidence="9">Part of the Sec protein translocase complex. Interacts with the SecYEG preprotein conducting channel. SecDF uses the proton motive force (PMF) to complete protein translocation after the ATP-dependent function of SecA.</text>
</comment>
<name>A0A286RCY2_9BACT</name>
<evidence type="ECO:0000313" key="15">
    <source>
        <dbReference type="EMBL" id="ASV73814.1"/>
    </source>
</evidence>
<comment type="subunit">
    <text evidence="9">Forms a complex with SecF. Part of the essential Sec protein translocation apparatus which comprises SecA, SecYEG and auxiliary proteins SecDF. Other proteins may also be involved.</text>
</comment>
<feature type="transmembrane region" description="Helical" evidence="9">
    <location>
        <begin position="554"/>
        <end position="574"/>
    </location>
</feature>
<keyword evidence="3 9" id="KW-1003">Cell membrane</keyword>
<feature type="region of interest" description="Disordered" evidence="11">
    <location>
        <begin position="51"/>
        <end position="142"/>
    </location>
</feature>
<dbReference type="PRINTS" id="PR01755">
    <property type="entry name" value="SECFTRNLCASE"/>
</dbReference>
<feature type="region of interest" description="Disordered" evidence="11">
    <location>
        <begin position="824"/>
        <end position="888"/>
    </location>
</feature>
<feature type="transmembrane region" description="Helical" evidence="9">
    <location>
        <begin position="501"/>
        <end position="519"/>
    </location>
</feature>
<evidence type="ECO:0000259" key="13">
    <source>
        <dbReference type="Pfam" id="PF21760"/>
    </source>
</evidence>
<dbReference type="NCBIfam" id="TIGR00916">
    <property type="entry name" value="2A0604s01"/>
    <property type="match status" value="1"/>
</dbReference>
<dbReference type="KEGG" id="ttf:THTE_1212"/>
<dbReference type="InterPro" id="IPR048634">
    <property type="entry name" value="SecD_SecF_C"/>
</dbReference>
<dbReference type="Gene3D" id="3.30.1360.200">
    <property type="match status" value="1"/>
</dbReference>
<evidence type="ECO:0000256" key="11">
    <source>
        <dbReference type="SAM" id="MobiDB-lite"/>
    </source>
</evidence>
<dbReference type="Pfam" id="PF07549">
    <property type="entry name" value="Sec_GG"/>
    <property type="match status" value="1"/>
</dbReference>
<dbReference type="NCBIfam" id="TIGR01129">
    <property type="entry name" value="secD"/>
    <property type="match status" value="1"/>
</dbReference>
<keyword evidence="8 9" id="KW-0472">Membrane</keyword>
<feature type="transmembrane region" description="Helical" evidence="9">
    <location>
        <begin position="1106"/>
        <end position="1124"/>
    </location>
</feature>
<dbReference type="OrthoDB" id="9805019at2"/>
<feature type="domain" description="Protein export membrane protein SecD/SecF C-terminal" evidence="12">
    <location>
        <begin position="965"/>
        <end position="1158"/>
    </location>
</feature>
<evidence type="ECO:0000256" key="10">
    <source>
        <dbReference type="HAMAP-Rule" id="MF_01464"/>
    </source>
</evidence>
<keyword evidence="5 9" id="KW-0653">Protein transport</keyword>
<dbReference type="GO" id="GO:0043952">
    <property type="term" value="P:protein transport by the Sec complex"/>
    <property type="evidence" value="ECO:0007669"/>
    <property type="project" value="UniProtKB-UniRule"/>
</dbReference>
<feature type="transmembrane region" description="Helical" evidence="9">
    <location>
        <begin position="12"/>
        <end position="34"/>
    </location>
</feature>
<comment type="subunit">
    <text evidence="10">Forms a complex with SecD. Part of the essential Sec protein translocation apparatus which comprises SecA, SecYEG and auxiliary proteins SecDF. Other proteins may also be involved.</text>
</comment>
<feature type="transmembrane region" description="Helical" evidence="9">
    <location>
        <begin position="595"/>
        <end position="617"/>
    </location>
</feature>
<dbReference type="HAMAP" id="MF_01464_B">
    <property type="entry name" value="SecF_B"/>
    <property type="match status" value="1"/>
</dbReference>
<comment type="similarity">
    <text evidence="10">Belongs to the SecD/SecF family. SecF subfamily.</text>
</comment>
<feature type="compositionally biased region" description="Low complexity" evidence="11">
    <location>
        <begin position="838"/>
        <end position="865"/>
    </location>
</feature>
<comment type="similarity">
    <text evidence="9">Belongs to the SecD/SecF family. SecD subfamily.</text>
</comment>
<evidence type="ECO:0000256" key="8">
    <source>
        <dbReference type="ARBA" id="ARBA00023136"/>
    </source>
</evidence>
<feature type="transmembrane region" description="Helical" evidence="9">
    <location>
        <begin position="1052"/>
        <end position="1071"/>
    </location>
</feature>
<dbReference type="InterPro" id="IPR022813">
    <property type="entry name" value="SecD/SecF_arch_bac"/>
</dbReference>
<evidence type="ECO:0000256" key="9">
    <source>
        <dbReference type="HAMAP-Rule" id="MF_01463"/>
    </source>
</evidence>
<dbReference type="NCBIfam" id="TIGR00966">
    <property type="entry name" value="transloc_SecF"/>
    <property type="match status" value="1"/>
</dbReference>
<dbReference type="InterPro" id="IPR055344">
    <property type="entry name" value="SecD_SecF_C_bact"/>
</dbReference>